<proteinExistence type="predicted"/>
<protein>
    <submittedName>
        <fullName evidence="1">Uncharacterized protein</fullName>
    </submittedName>
</protein>
<accession>A0A8S5SQG9</accession>
<evidence type="ECO:0000313" key="1">
    <source>
        <dbReference type="EMBL" id="DAF53051.1"/>
    </source>
</evidence>
<organism evidence="1">
    <name type="scientific">Siphoviridae sp. ctJyX12</name>
    <dbReference type="NCBI Taxonomy" id="2827840"/>
    <lineage>
        <taxon>Viruses</taxon>
        <taxon>Duplodnaviria</taxon>
        <taxon>Heunggongvirae</taxon>
        <taxon>Uroviricota</taxon>
        <taxon>Caudoviricetes</taxon>
    </lineage>
</organism>
<reference evidence="1" key="1">
    <citation type="journal article" date="2021" name="Proc. Natl. Acad. Sci. U.S.A.">
        <title>A Catalog of Tens of Thousands of Viruses from Human Metagenomes Reveals Hidden Associations with Chronic Diseases.</title>
        <authorList>
            <person name="Tisza M.J."/>
            <person name="Buck C.B."/>
        </authorList>
    </citation>
    <scope>NUCLEOTIDE SEQUENCE</scope>
    <source>
        <strain evidence="1">CtJyX12</strain>
    </source>
</reference>
<sequence length="65" mass="7049">MRQNASGMFAKNHSPLVREIYQFSLAMGVELMLIDCSSISPALDSLVNGSSDVDVTTSFKNCSFS</sequence>
<dbReference type="EMBL" id="BK032646">
    <property type="protein sequence ID" value="DAF53051.1"/>
    <property type="molecule type" value="Genomic_DNA"/>
</dbReference>
<name>A0A8S5SQG9_9CAUD</name>